<dbReference type="EMBL" id="BSUM01000001">
    <property type="protein sequence ID" value="GMA33182.1"/>
    <property type="molecule type" value="Genomic_DNA"/>
</dbReference>
<proteinExistence type="predicted"/>
<organism evidence="2 3">
    <name type="scientific">Litorihabitans aurantiacus</name>
    <dbReference type="NCBI Taxonomy" id="1930061"/>
    <lineage>
        <taxon>Bacteria</taxon>
        <taxon>Bacillati</taxon>
        <taxon>Actinomycetota</taxon>
        <taxon>Actinomycetes</taxon>
        <taxon>Micrococcales</taxon>
        <taxon>Beutenbergiaceae</taxon>
        <taxon>Litorihabitans</taxon>
    </lineage>
</organism>
<dbReference type="NCBIfam" id="TIGR01764">
    <property type="entry name" value="excise"/>
    <property type="match status" value="1"/>
</dbReference>
<reference evidence="2" key="1">
    <citation type="journal article" date="2014" name="Int. J. Syst. Evol. Microbiol.">
        <title>Complete genome sequence of Corynebacterium casei LMG S-19264T (=DSM 44701T), isolated from a smear-ripened cheese.</title>
        <authorList>
            <consortium name="US DOE Joint Genome Institute (JGI-PGF)"/>
            <person name="Walter F."/>
            <person name="Albersmeier A."/>
            <person name="Kalinowski J."/>
            <person name="Ruckert C."/>
        </authorList>
    </citation>
    <scope>NUCLEOTIDE SEQUENCE</scope>
    <source>
        <strain evidence="2">NBRC 112290</strain>
    </source>
</reference>
<keyword evidence="3" id="KW-1185">Reference proteome</keyword>
<sequence>MAPVLTEARSTVLTTALQREQARDLADALTGAEGDVRVSAVRSDREVVVPDEVFSVIQQVLHAMAEGRTLTVGTMPEALTTTVAAEHLGISRPTLMKLVRDGEIDSFKVGTHTRIRFAEIKRYRAARLERQRKAFDELRALEEAEGLD</sequence>
<dbReference type="InterPro" id="IPR010093">
    <property type="entry name" value="SinI_DNA-bd"/>
</dbReference>
<dbReference type="AlphaFoldDB" id="A0AA37XH20"/>
<comment type="caution">
    <text evidence="2">The sequence shown here is derived from an EMBL/GenBank/DDBJ whole genome shotgun (WGS) entry which is preliminary data.</text>
</comment>
<name>A0AA37XH20_9MICO</name>
<evidence type="ECO:0000313" key="2">
    <source>
        <dbReference type="EMBL" id="GMA33182.1"/>
    </source>
</evidence>
<evidence type="ECO:0000313" key="3">
    <source>
        <dbReference type="Proteomes" id="UP001157161"/>
    </source>
</evidence>
<accession>A0AA37XH20</accession>
<dbReference type="InterPro" id="IPR041657">
    <property type="entry name" value="HTH_17"/>
</dbReference>
<dbReference type="GO" id="GO:0003677">
    <property type="term" value="F:DNA binding"/>
    <property type="evidence" value="ECO:0007669"/>
    <property type="project" value="InterPro"/>
</dbReference>
<protein>
    <recommendedName>
        <fullName evidence="1">Helix-turn-helix domain-containing protein</fullName>
    </recommendedName>
</protein>
<dbReference type="Pfam" id="PF12728">
    <property type="entry name" value="HTH_17"/>
    <property type="match status" value="1"/>
</dbReference>
<feature type="domain" description="Helix-turn-helix" evidence="1">
    <location>
        <begin position="79"/>
        <end position="126"/>
    </location>
</feature>
<gene>
    <name evidence="2" type="ORF">GCM10025875_31740</name>
</gene>
<evidence type="ECO:0000259" key="1">
    <source>
        <dbReference type="Pfam" id="PF12728"/>
    </source>
</evidence>
<dbReference type="Proteomes" id="UP001157161">
    <property type="component" value="Unassembled WGS sequence"/>
</dbReference>
<reference evidence="2" key="2">
    <citation type="submission" date="2023-02" db="EMBL/GenBank/DDBJ databases">
        <authorList>
            <person name="Sun Q."/>
            <person name="Mori K."/>
        </authorList>
    </citation>
    <scope>NUCLEOTIDE SEQUENCE</scope>
    <source>
        <strain evidence="2">NBRC 112290</strain>
    </source>
</reference>